<dbReference type="AlphaFoldDB" id="A0A4P6M3E7"/>
<proteinExistence type="predicted"/>
<organism evidence="1 2">
    <name type="scientific">Blautia producta</name>
    <dbReference type="NCBI Taxonomy" id="33035"/>
    <lineage>
        <taxon>Bacteria</taxon>
        <taxon>Bacillati</taxon>
        <taxon>Bacillota</taxon>
        <taxon>Clostridia</taxon>
        <taxon>Lachnospirales</taxon>
        <taxon>Lachnospiraceae</taxon>
        <taxon>Blautia</taxon>
    </lineage>
</organism>
<name>A0A4P6M3E7_9FIRM</name>
<evidence type="ECO:0000313" key="2">
    <source>
        <dbReference type="Proteomes" id="UP000289794"/>
    </source>
</evidence>
<dbReference type="EMBL" id="CP035945">
    <property type="protein sequence ID" value="QBE97993.1"/>
    <property type="molecule type" value="Genomic_DNA"/>
</dbReference>
<sequence length="76" mass="9218">MPNRLLSYRHGIYKSFGEMLKKEEFYAIIKELVEFGISRYKTYFSKRYQDTIFVLYQKYTYEDACQFTTGKIVKCP</sequence>
<accession>A0A4P6M3E7</accession>
<reference evidence="1 2" key="1">
    <citation type="submission" date="2019-01" db="EMBL/GenBank/DDBJ databases">
        <title>PMF-metabolizing Aryl O-demethylase.</title>
        <authorList>
            <person name="Kim M."/>
        </authorList>
    </citation>
    <scope>NUCLEOTIDE SEQUENCE [LARGE SCALE GENOMIC DNA]</scope>
    <source>
        <strain evidence="1 2">PMF1</strain>
    </source>
</reference>
<gene>
    <name evidence="1" type="ORF">PMF13cell1_03556</name>
</gene>
<dbReference type="Proteomes" id="UP000289794">
    <property type="component" value="Chromosome"/>
</dbReference>
<evidence type="ECO:0000313" key="1">
    <source>
        <dbReference type="EMBL" id="QBE97993.1"/>
    </source>
</evidence>
<dbReference type="KEGG" id="bpro:PMF13cell1_03556"/>
<protein>
    <submittedName>
        <fullName evidence="1">Uncharacterized protein</fullName>
    </submittedName>
</protein>